<dbReference type="AlphaFoldDB" id="A0A9W7G0R8"/>
<reference evidence="3" key="1">
    <citation type="journal article" date="2023" name="Commun. Biol.">
        <title>Genome analysis of Parmales, the sister group of diatoms, reveals the evolutionary specialization of diatoms from phago-mixotrophs to photoautotrophs.</title>
        <authorList>
            <person name="Ban H."/>
            <person name="Sato S."/>
            <person name="Yoshikawa S."/>
            <person name="Yamada K."/>
            <person name="Nakamura Y."/>
            <person name="Ichinomiya M."/>
            <person name="Sato N."/>
            <person name="Blanc-Mathieu R."/>
            <person name="Endo H."/>
            <person name="Kuwata A."/>
            <person name="Ogata H."/>
        </authorList>
    </citation>
    <scope>NUCLEOTIDE SEQUENCE [LARGE SCALE GENOMIC DNA]</scope>
</reference>
<evidence type="ECO:0000313" key="3">
    <source>
        <dbReference type="Proteomes" id="UP001165065"/>
    </source>
</evidence>
<dbReference type="Proteomes" id="UP001165065">
    <property type="component" value="Unassembled WGS sequence"/>
</dbReference>
<proteinExistence type="predicted"/>
<name>A0A9W7G0R8_9STRA</name>
<feature type="region of interest" description="Disordered" evidence="1">
    <location>
        <begin position="34"/>
        <end position="61"/>
    </location>
</feature>
<feature type="compositionally biased region" description="Basic and acidic residues" evidence="1">
    <location>
        <begin position="44"/>
        <end position="61"/>
    </location>
</feature>
<accession>A0A9W7G0R8</accession>
<sequence length="114" mass="12768">MFGQNELNPADQKALKRAKAAEYAASLNMQIAGKAAEKENEDMSGDKPMSESEYKTMESSKKKNAQLEYRALLDAQVARKNVPAESPVRKLLKARRAAEDDVEVVPTMLKDRPW</sequence>
<dbReference type="EMBL" id="BRYA01000648">
    <property type="protein sequence ID" value="GMI27801.1"/>
    <property type="molecule type" value="Genomic_DNA"/>
</dbReference>
<keyword evidence="3" id="KW-1185">Reference proteome</keyword>
<organism evidence="2 3">
    <name type="scientific">Triparma columacea</name>
    <dbReference type="NCBI Taxonomy" id="722753"/>
    <lineage>
        <taxon>Eukaryota</taxon>
        <taxon>Sar</taxon>
        <taxon>Stramenopiles</taxon>
        <taxon>Ochrophyta</taxon>
        <taxon>Bolidophyceae</taxon>
        <taxon>Parmales</taxon>
        <taxon>Triparmaceae</taxon>
        <taxon>Triparma</taxon>
    </lineage>
</organism>
<comment type="caution">
    <text evidence="2">The sequence shown here is derived from an EMBL/GenBank/DDBJ whole genome shotgun (WGS) entry which is preliminary data.</text>
</comment>
<protein>
    <submittedName>
        <fullName evidence="2">Uncharacterized protein</fullName>
    </submittedName>
</protein>
<gene>
    <name evidence="2" type="ORF">TrCOL_g12386</name>
</gene>
<dbReference type="OrthoDB" id="10362943at2759"/>
<evidence type="ECO:0000313" key="2">
    <source>
        <dbReference type="EMBL" id="GMI27801.1"/>
    </source>
</evidence>
<evidence type="ECO:0000256" key="1">
    <source>
        <dbReference type="SAM" id="MobiDB-lite"/>
    </source>
</evidence>